<dbReference type="STRING" id="745366.GA0070213_1123"/>
<sequence>MSELTRPVAPAGGAGPTGRVVAADGAAAVARWCDRCGGSVADGAHAACAAARSLEPPRWCATCRRRMKVQVVPAGWSAVCVEHGERRG</sequence>
<evidence type="ECO:0000256" key="3">
    <source>
        <dbReference type="ARBA" id="ARBA00022756"/>
    </source>
</evidence>
<feature type="domain" description="Biotin synthase auxiliary protein C-terminal" evidence="8">
    <location>
        <begin position="67"/>
        <end position="86"/>
    </location>
</feature>
<evidence type="ECO:0000256" key="7">
    <source>
        <dbReference type="ARBA" id="ARBA00093796"/>
    </source>
</evidence>
<keyword evidence="2" id="KW-0479">Metal-binding</keyword>
<name>A0A1C5JLJ3_9ACTN</name>
<comment type="function">
    <text evidence="5">Required for the activity of the biotin synthase BioB.</text>
</comment>
<accession>A0A1C5JLJ3</accession>
<dbReference type="InterPro" id="IPR058605">
    <property type="entry name" value="BsaP_C"/>
</dbReference>
<evidence type="ECO:0000256" key="1">
    <source>
        <dbReference type="ARBA" id="ARBA00001915"/>
    </source>
</evidence>
<proteinExistence type="inferred from homology"/>
<keyword evidence="3" id="KW-0093">Biotin biosynthesis</keyword>
<evidence type="ECO:0000256" key="6">
    <source>
        <dbReference type="ARBA" id="ARBA00093780"/>
    </source>
</evidence>
<keyword evidence="10" id="KW-1185">Reference proteome</keyword>
<evidence type="ECO:0000313" key="10">
    <source>
        <dbReference type="Proteomes" id="UP000199360"/>
    </source>
</evidence>
<evidence type="ECO:0000256" key="4">
    <source>
        <dbReference type="ARBA" id="ARBA00023004"/>
    </source>
</evidence>
<keyword evidence="4" id="KW-0408">Iron</keyword>
<evidence type="ECO:0000256" key="5">
    <source>
        <dbReference type="ARBA" id="ARBA00093761"/>
    </source>
</evidence>
<dbReference type="Proteomes" id="UP000199360">
    <property type="component" value="Unassembled WGS sequence"/>
</dbReference>
<evidence type="ECO:0000313" key="9">
    <source>
        <dbReference type="EMBL" id="SCG71440.1"/>
    </source>
</evidence>
<gene>
    <name evidence="9" type="ORF">GA0070213_1123</name>
</gene>
<evidence type="ECO:0000256" key="2">
    <source>
        <dbReference type="ARBA" id="ARBA00022723"/>
    </source>
</evidence>
<dbReference type="AlphaFoldDB" id="A0A1C5JLJ3"/>
<comment type="cofactor">
    <cofactor evidence="1">
        <name>iron-sulfur cluster</name>
        <dbReference type="ChEBI" id="CHEBI:30408"/>
    </cofactor>
</comment>
<reference evidence="10" key="1">
    <citation type="submission" date="2016-06" db="EMBL/GenBank/DDBJ databases">
        <authorList>
            <person name="Varghese N."/>
            <person name="Submissions Spin"/>
        </authorList>
    </citation>
    <scope>NUCLEOTIDE SEQUENCE [LARGE SCALE GENOMIC DNA]</scope>
    <source>
        <strain evidence="10">DSM 45647</strain>
    </source>
</reference>
<organism evidence="9 10">
    <name type="scientific">Micromonospora humi</name>
    <dbReference type="NCBI Taxonomy" id="745366"/>
    <lineage>
        <taxon>Bacteria</taxon>
        <taxon>Bacillati</taxon>
        <taxon>Actinomycetota</taxon>
        <taxon>Actinomycetes</taxon>
        <taxon>Micromonosporales</taxon>
        <taxon>Micromonosporaceae</taxon>
        <taxon>Micromonospora</taxon>
    </lineage>
</organism>
<evidence type="ECO:0000259" key="8">
    <source>
        <dbReference type="Pfam" id="PF26519"/>
    </source>
</evidence>
<comment type="similarity">
    <text evidence="6">Belongs to the BsaP family.</text>
</comment>
<dbReference type="Pfam" id="PF26519">
    <property type="entry name" value="BsaP"/>
    <property type="match status" value="1"/>
</dbReference>
<dbReference type="EMBL" id="FMDM01000012">
    <property type="protein sequence ID" value="SCG71440.1"/>
    <property type="molecule type" value="Genomic_DNA"/>
</dbReference>
<protein>
    <recommendedName>
        <fullName evidence="7">Biotin synthase auxiliary protein</fullName>
    </recommendedName>
</protein>